<evidence type="ECO:0000256" key="10">
    <source>
        <dbReference type="ARBA" id="ARBA00034269"/>
    </source>
</evidence>
<keyword evidence="5 12" id="KW-0812">Transmembrane</keyword>
<evidence type="ECO:0000256" key="9">
    <source>
        <dbReference type="ARBA" id="ARBA00023136"/>
    </source>
</evidence>
<keyword evidence="4" id="KW-1003">Cell membrane</keyword>
<evidence type="ECO:0000313" key="13">
    <source>
        <dbReference type="EMBL" id="SDF53007.1"/>
    </source>
</evidence>
<dbReference type="Gene3D" id="1.20.58.340">
    <property type="entry name" value="Magnesium transport protein CorA, transmembrane region"/>
    <property type="match status" value="1"/>
</dbReference>
<feature type="transmembrane region" description="Helical" evidence="12">
    <location>
        <begin position="43"/>
        <end position="60"/>
    </location>
</feature>
<comment type="subcellular location">
    <subcellularLocation>
        <location evidence="1">Cell membrane</location>
        <topology evidence="1">Multi-pass membrane protein</topology>
    </subcellularLocation>
</comment>
<evidence type="ECO:0000256" key="6">
    <source>
        <dbReference type="ARBA" id="ARBA00022842"/>
    </source>
</evidence>
<evidence type="ECO:0000256" key="8">
    <source>
        <dbReference type="ARBA" id="ARBA00023065"/>
    </source>
</evidence>
<sequence length="66" mass="7314">MTKVLTVIATSVLPLTVVAGVYGMNFAASPYNVPELTWRYGYPAVLLLMVVIPGGMLVYFKRMEYP</sequence>
<dbReference type="GO" id="GO:0015095">
    <property type="term" value="F:magnesium ion transmembrane transporter activity"/>
    <property type="evidence" value="ECO:0007669"/>
    <property type="project" value="TreeGrafter"/>
</dbReference>
<dbReference type="GO" id="GO:0005886">
    <property type="term" value="C:plasma membrane"/>
    <property type="evidence" value="ECO:0007669"/>
    <property type="project" value="UniProtKB-SubCell"/>
</dbReference>
<dbReference type="EMBL" id="FNBK01000007">
    <property type="protein sequence ID" value="SDF53007.1"/>
    <property type="molecule type" value="Genomic_DNA"/>
</dbReference>
<evidence type="ECO:0000313" key="14">
    <source>
        <dbReference type="Proteomes" id="UP000199076"/>
    </source>
</evidence>
<dbReference type="FunFam" id="1.20.58.340:FF:000004">
    <property type="entry name" value="Magnesium transport protein CorA"/>
    <property type="match status" value="1"/>
</dbReference>
<keyword evidence="3" id="KW-0813">Transport</keyword>
<dbReference type="GO" id="GO:0050897">
    <property type="term" value="F:cobalt ion binding"/>
    <property type="evidence" value="ECO:0007669"/>
    <property type="project" value="TreeGrafter"/>
</dbReference>
<evidence type="ECO:0000256" key="1">
    <source>
        <dbReference type="ARBA" id="ARBA00004651"/>
    </source>
</evidence>
<evidence type="ECO:0000256" key="3">
    <source>
        <dbReference type="ARBA" id="ARBA00022448"/>
    </source>
</evidence>
<dbReference type="SUPFAM" id="SSF144083">
    <property type="entry name" value="Magnesium transport protein CorA, transmembrane region"/>
    <property type="match status" value="1"/>
</dbReference>
<dbReference type="InterPro" id="IPR002523">
    <property type="entry name" value="MgTranspt_CorA/ZnTranspt_ZntB"/>
</dbReference>
<keyword evidence="9 12" id="KW-0472">Membrane</keyword>
<dbReference type="PANTHER" id="PTHR46494:SF1">
    <property type="entry name" value="CORA FAMILY METAL ION TRANSPORTER (EUROFUNG)"/>
    <property type="match status" value="1"/>
</dbReference>
<dbReference type="InterPro" id="IPR045863">
    <property type="entry name" value="CorA_TM1_TM2"/>
</dbReference>
<keyword evidence="8" id="KW-0406">Ion transport</keyword>
<dbReference type="STRING" id="660518.SAMN05216218_10725"/>
<evidence type="ECO:0000256" key="7">
    <source>
        <dbReference type="ARBA" id="ARBA00022989"/>
    </source>
</evidence>
<dbReference type="Proteomes" id="UP000199076">
    <property type="component" value="Unassembled WGS sequence"/>
</dbReference>
<comment type="similarity">
    <text evidence="2">Belongs to the CorA metal ion transporter (MIT) (TC 1.A.35) family.</text>
</comment>
<evidence type="ECO:0000256" key="4">
    <source>
        <dbReference type="ARBA" id="ARBA00022475"/>
    </source>
</evidence>
<keyword evidence="14" id="KW-1185">Reference proteome</keyword>
<evidence type="ECO:0000256" key="12">
    <source>
        <dbReference type="SAM" id="Phobius"/>
    </source>
</evidence>
<organism evidence="13 14">
    <name type="scientific">Halorientalis regularis</name>
    <dbReference type="NCBI Taxonomy" id="660518"/>
    <lineage>
        <taxon>Archaea</taxon>
        <taxon>Methanobacteriati</taxon>
        <taxon>Methanobacteriota</taxon>
        <taxon>Stenosarchaea group</taxon>
        <taxon>Halobacteria</taxon>
        <taxon>Halobacteriales</taxon>
        <taxon>Haloarculaceae</taxon>
        <taxon>Halorientalis</taxon>
    </lineage>
</organism>
<name>A0A1G7LU19_9EURY</name>
<dbReference type="PANTHER" id="PTHR46494">
    <property type="entry name" value="CORA FAMILY METAL ION TRANSPORTER (EUROFUNG)"/>
    <property type="match status" value="1"/>
</dbReference>
<accession>A0A1G7LU19</accession>
<dbReference type="AlphaFoldDB" id="A0A1G7LU19"/>
<evidence type="ECO:0000256" key="2">
    <source>
        <dbReference type="ARBA" id="ARBA00009765"/>
    </source>
</evidence>
<proteinExistence type="inferred from homology"/>
<dbReference type="Pfam" id="PF01544">
    <property type="entry name" value="CorA"/>
    <property type="match status" value="1"/>
</dbReference>
<dbReference type="GO" id="GO:0015087">
    <property type="term" value="F:cobalt ion transmembrane transporter activity"/>
    <property type="evidence" value="ECO:0007669"/>
    <property type="project" value="TreeGrafter"/>
</dbReference>
<reference evidence="14" key="1">
    <citation type="submission" date="2016-10" db="EMBL/GenBank/DDBJ databases">
        <authorList>
            <person name="Varghese N."/>
            <person name="Submissions S."/>
        </authorList>
    </citation>
    <scope>NUCLEOTIDE SEQUENCE [LARGE SCALE GENOMIC DNA]</scope>
    <source>
        <strain evidence="14">IBRC-M 10760</strain>
    </source>
</reference>
<protein>
    <submittedName>
        <fullName evidence="13">Magnesium transporter</fullName>
    </submittedName>
</protein>
<evidence type="ECO:0000256" key="5">
    <source>
        <dbReference type="ARBA" id="ARBA00022692"/>
    </source>
</evidence>
<comment type="catalytic activity">
    <reaction evidence="10">
        <text>Mg(2+)(in) = Mg(2+)(out)</text>
        <dbReference type="Rhea" id="RHEA:29827"/>
        <dbReference type="ChEBI" id="CHEBI:18420"/>
    </reaction>
</comment>
<keyword evidence="7 12" id="KW-1133">Transmembrane helix</keyword>
<comment type="function">
    <text evidence="11">Mediates influx of magnesium ions. Alternates between open and closed states. Activated by low cytoplasmic Mg(2+) levels. Inactive when cytoplasmic Mg(2+) levels are high.</text>
</comment>
<dbReference type="GO" id="GO:0000287">
    <property type="term" value="F:magnesium ion binding"/>
    <property type="evidence" value="ECO:0007669"/>
    <property type="project" value="TreeGrafter"/>
</dbReference>
<gene>
    <name evidence="13" type="ORF">SAMN05216218_10725</name>
</gene>
<keyword evidence="6" id="KW-0460">Magnesium</keyword>
<evidence type="ECO:0000256" key="11">
    <source>
        <dbReference type="ARBA" id="ARBA00045497"/>
    </source>
</evidence>